<dbReference type="OrthoDB" id="409888at2759"/>
<dbReference type="OMA" id="VHEPMED"/>
<evidence type="ECO:0000256" key="1">
    <source>
        <dbReference type="SAM" id="MobiDB-lite"/>
    </source>
</evidence>
<protein>
    <submittedName>
        <fullName evidence="2">Uncharacterized protein</fullName>
    </submittedName>
</protein>
<feature type="region of interest" description="Disordered" evidence="1">
    <location>
        <begin position="480"/>
        <end position="515"/>
    </location>
</feature>
<dbReference type="Proteomes" id="UP000186817">
    <property type="component" value="Unassembled WGS sequence"/>
</dbReference>
<name>A0A1Q9BYX2_SYMMI</name>
<feature type="compositionally biased region" description="Polar residues" evidence="1">
    <location>
        <begin position="480"/>
        <end position="490"/>
    </location>
</feature>
<sequence>MASPAAGVADGEQCSGHVAAAHARHAWLSLAKSTASLRLPWDTVPWEVSKRARMTLLPSGIMPPVPVETRSYPSLRSEQNLTDVASDCFRRAGIRPLKARDEAIRLRDASYDRQCAVKKWVTLIAVEPAAWEIAKQTYGKYELRFATGGIVESVSDALAGKANSTLHGRAGPLLRYAKFWGDMGKTCFPVHEAQLYDFLKSLEDCAPGFPRSLLLAISFAFHLLGLEVRGAALLSGRIKGVVQSHYVRRRKAIVHNAKRSKYDRVAAGFFLLLVYGRLRFSDGQRITSMSLDVVQVHGRQSGFLECEAERTKTALTLEKKVRRLPVAVPLQCLGPPWIPVWLKLRKSEGLAADGDKDIQEPILRHPACGSGWTAAMVTVGYAASWLRTLLDAAPSGDSVPIGTHSCKATLLSWAAKRGLAHGPRRLLGYHVASKDSTMVIYSRDALADPLRQLVSLVQEVSDGKFQPDLTRSGMMLAQTTNNEAPRSQCQADAEVQPDSSSESSMDEEDGNPTDDEAAVDEVVGAWAPIDAADDDRQYVRHKTSRFLDLIKDEAGAELMCGRKLSVNYRKLPRKPKFVYPACSVCLPA</sequence>
<accession>A0A1Q9BYX2</accession>
<feature type="compositionally biased region" description="Acidic residues" evidence="1">
    <location>
        <begin position="504"/>
        <end position="515"/>
    </location>
</feature>
<proteinExistence type="predicted"/>
<organism evidence="2 3">
    <name type="scientific">Symbiodinium microadriaticum</name>
    <name type="common">Dinoflagellate</name>
    <name type="synonym">Zooxanthella microadriatica</name>
    <dbReference type="NCBI Taxonomy" id="2951"/>
    <lineage>
        <taxon>Eukaryota</taxon>
        <taxon>Sar</taxon>
        <taxon>Alveolata</taxon>
        <taxon>Dinophyceae</taxon>
        <taxon>Suessiales</taxon>
        <taxon>Symbiodiniaceae</taxon>
        <taxon>Symbiodinium</taxon>
    </lineage>
</organism>
<keyword evidence="3" id="KW-1185">Reference proteome</keyword>
<gene>
    <name evidence="2" type="ORF">AK812_SmicGene44293</name>
</gene>
<evidence type="ECO:0000313" key="3">
    <source>
        <dbReference type="Proteomes" id="UP000186817"/>
    </source>
</evidence>
<evidence type="ECO:0000313" key="2">
    <source>
        <dbReference type="EMBL" id="OLP75849.1"/>
    </source>
</evidence>
<dbReference type="AlphaFoldDB" id="A0A1Q9BYX2"/>
<reference evidence="2 3" key="1">
    <citation type="submission" date="2016-02" db="EMBL/GenBank/DDBJ databases">
        <title>Genome analysis of coral dinoflagellate symbionts highlights evolutionary adaptations to a symbiotic lifestyle.</title>
        <authorList>
            <person name="Aranda M."/>
            <person name="Li Y."/>
            <person name="Liew Y.J."/>
            <person name="Baumgarten S."/>
            <person name="Simakov O."/>
            <person name="Wilson M."/>
            <person name="Piel J."/>
            <person name="Ashoor H."/>
            <person name="Bougouffa S."/>
            <person name="Bajic V.B."/>
            <person name="Ryu T."/>
            <person name="Ravasi T."/>
            <person name="Bayer T."/>
            <person name="Micklem G."/>
            <person name="Kim H."/>
            <person name="Bhak J."/>
            <person name="Lajeunesse T.C."/>
            <person name="Voolstra C.R."/>
        </authorList>
    </citation>
    <scope>NUCLEOTIDE SEQUENCE [LARGE SCALE GENOMIC DNA]</scope>
    <source>
        <strain evidence="2 3">CCMP2467</strain>
    </source>
</reference>
<comment type="caution">
    <text evidence="2">The sequence shown here is derived from an EMBL/GenBank/DDBJ whole genome shotgun (WGS) entry which is preliminary data.</text>
</comment>
<dbReference type="EMBL" id="LSRX01002242">
    <property type="protein sequence ID" value="OLP75849.1"/>
    <property type="molecule type" value="Genomic_DNA"/>
</dbReference>